<evidence type="ECO:0000256" key="8">
    <source>
        <dbReference type="ARBA" id="ARBA00023136"/>
    </source>
</evidence>
<dbReference type="EMBL" id="NGJK01000093">
    <property type="protein sequence ID" value="RAP02370.1"/>
    <property type="molecule type" value="Genomic_DNA"/>
</dbReference>
<protein>
    <submittedName>
        <fullName evidence="12">Potassium transporter</fullName>
    </submittedName>
</protein>
<feature type="transmembrane region" description="Helical" evidence="10">
    <location>
        <begin position="209"/>
        <end position="239"/>
    </location>
</feature>
<dbReference type="GO" id="GO:0015297">
    <property type="term" value="F:antiporter activity"/>
    <property type="evidence" value="ECO:0007669"/>
    <property type="project" value="UniProtKB-KW"/>
</dbReference>
<evidence type="ECO:0000313" key="12">
    <source>
        <dbReference type="EMBL" id="RAP02370.1"/>
    </source>
</evidence>
<proteinExistence type="predicted"/>
<organism evidence="12 13">
    <name type="scientific">Methanosphaera stadtmanae</name>
    <dbReference type="NCBI Taxonomy" id="2317"/>
    <lineage>
        <taxon>Archaea</taxon>
        <taxon>Methanobacteriati</taxon>
        <taxon>Methanobacteriota</taxon>
        <taxon>Methanomada group</taxon>
        <taxon>Methanobacteria</taxon>
        <taxon>Methanobacteriales</taxon>
        <taxon>Methanobacteriaceae</taxon>
        <taxon>Methanosphaera</taxon>
    </lineage>
</organism>
<dbReference type="InterPro" id="IPR006153">
    <property type="entry name" value="Cation/H_exchanger_TM"/>
</dbReference>
<dbReference type="PANTHER" id="PTHR43562">
    <property type="entry name" value="NAPA-TYPE SODIUM/HYDROGEN ANTIPORTER"/>
    <property type="match status" value="1"/>
</dbReference>
<feature type="transmembrane region" description="Helical" evidence="10">
    <location>
        <begin position="345"/>
        <end position="363"/>
    </location>
</feature>
<feature type="transmembrane region" description="Helical" evidence="10">
    <location>
        <begin position="50"/>
        <end position="70"/>
    </location>
</feature>
<dbReference type="GO" id="GO:0016020">
    <property type="term" value="C:membrane"/>
    <property type="evidence" value="ECO:0007669"/>
    <property type="project" value="UniProtKB-SubCell"/>
</dbReference>
<comment type="subcellular location">
    <subcellularLocation>
        <location evidence="1">Membrane</location>
        <topology evidence="1">Multi-pass membrane protein</topology>
    </subcellularLocation>
</comment>
<evidence type="ECO:0000259" key="11">
    <source>
        <dbReference type="Pfam" id="PF00999"/>
    </source>
</evidence>
<keyword evidence="4 10" id="KW-0812">Transmembrane</keyword>
<feature type="transmembrane region" description="Helical" evidence="10">
    <location>
        <begin position="316"/>
        <end position="336"/>
    </location>
</feature>
<dbReference type="Proteomes" id="UP000248557">
    <property type="component" value="Unassembled WGS sequence"/>
</dbReference>
<keyword evidence="6" id="KW-0915">Sodium</keyword>
<feature type="transmembrane region" description="Helical" evidence="10">
    <location>
        <begin position="171"/>
        <end position="188"/>
    </location>
</feature>
<evidence type="ECO:0000256" key="2">
    <source>
        <dbReference type="ARBA" id="ARBA00022448"/>
    </source>
</evidence>
<feature type="transmembrane region" description="Helical" evidence="10">
    <location>
        <begin position="251"/>
        <end position="270"/>
    </location>
</feature>
<keyword evidence="8 10" id="KW-0472">Membrane</keyword>
<dbReference type="GO" id="GO:1902600">
    <property type="term" value="P:proton transmembrane transport"/>
    <property type="evidence" value="ECO:0007669"/>
    <property type="project" value="InterPro"/>
</dbReference>
<keyword evidence="2" id="KW-0813">Transport</keyword>
<gene>
    <name evidence="12" type="ORF">CA615_07455</name>
</gene>
<feature type="transmembrane region" description="Helical" evidence="10">
    <location>
        <begin position="82"/>
        <end position="105"/>
    </location>
</feature>
<keyword evidence="3" id="KW-0050">Antiport</keyword>
<dbReference type="Gene3D" id="1.20.1530.20">
    <property type="match status" value="1"/>
</dbReference>
<evidence type="ECO:0000256" key="6">
    <source>
        <dbReference type="ARBA" id="ARBA00023053"/>
    </source>
</evidence>
<dbReference type="GO" id="GO:0006814">
    <property type="term" value="P:sodium ion transport"/>
    <property type="evidence" value="ECO:0007669"/>
    <property type="project" value="UniProtKB-KW"/>
</dbReference>
<keyword evidence="5 10" id="KW-1133">Transmembrane helix</keyword>
<evidence type="ECO:0000256" key="1">
    <source>
        <dbReference type="ARBA" id="ARBA00004141"/>
    </source>
</evidence>
<feature type="transmembrane region" description="Helical" evidence="10">
    <location>
        <begin position="144"/>
        <end position="165"/>
    </location>
</feature>
<keyword evidence="9" id="KW-0739">Sodium transport</keyword>
<evidence type="ECO:0000256" key="5">
    <source>
        <dbReference type="ARBA" id="ARBA00022989"/>
    </source>
</evidence>
<reference evidence="12 13" key="1">
    <citation type="submission" date="2017-05" db="EMBL/GenBank/DDBJ databases">
        <title>Host range expansion of the Methanosphaera genus to humans and monogastric animals involves recent and extensive reduction in genome content.</title>
        <authorList>
            <person name="Hoedt E.C."/>
            <person name="Volmer J.G."/>
            <person name="Parks D.H."/>
            <person name="Rosewarne C.P."/>
            <person name="Denman S.E."/>
            <person name="Mcsweeney C.S."/>
            <person name="O Cuiv P."/>
            <person name="Hugenholtz P."/>
            <person name="Tyson G.W."/>
            <person name="Morrison M."/>
        </authorList>
    </citation>
    <scope>NUCLEOTIDE SEQUENCE [LARGE SCALE GENOMIC DNA]</scope>
    <source>
        <strain evidence="12 13">PA5</strain>
    </source>
</reference>
<keyword evidence="7" id="KW-0406">Ion transport</keyword>
<comment type="caution">
    <text evidence="12">The sequence shown here is derived from an EMBL/GenBank/DDBJ whole genome shotgun (WGS) entry which is preliminary data.</text>
</comment>
<evidence type="ECO:0000256" key="10">
    <source>
        <dbReference type="SAM" id="Phobius"/>
    </source>
</evidence>
<accession>A0A328Q6I7</accession>
<dbReference type="AlphaFoldDB" id="A0A328Q6I7"/>
<feature type="domain" description="Cation/H+ exchanger transmembrane" evidence="11">
    <location>
        <begin position="12"/>
        <end position="358"/>
    </location>
</feature>
<sequence>MISDIYPVILAILIILASMISIKWSISISIVEIIMGVIAGNLGILHVEPWMIYIASVGGMVLTFLAGTEINIQIMKSNLKECISIGIASFLLAFITVFITCNYILSWPQQSSLLVATALSETSIAIVYSVIIDKNLSEKKLGTILMGSTFITNICTAATLSILFMKPTIETLIFIITSIIILVFAYKYSDILFESKTFSMNKNEIELKYIFLLLTILIFFATVGGGQALLPVFILGALLSKQFTHTNKNDMLTRLQTVSFTIFTPIFFIVGGTKVSIPIIISTIGIFLLIFVVRQVGKFIGVYTIVKKSLSKHHMYITMIMSTGLTFGLVAALYGLNNHIIPQHIYSILAGVLVLSAIFPSFIGDKFYAPSFEEL</sequence>
<name>A0A328Q6I7_9EURY</name>
<evidence type="ECO:0000256" key="9">
    <source>
        <dbReference type="ARBA" id="ARBA00023201"/>
    </source>
</evidence>
<evidence type="ECO:0000313" key="13">
    <source>
        <dbReference type="Proteomes" id="UP000248557"/>
    </source>
</evidence>
<dbReference type="RefSeq" id="WP_112149762.1">
    <property type="nucleotide sequence ID" value="NZ_NGJK01000093.1"/>
</dbReference>
<feature type="transmembrane region" description="Helical" evidence="10">
    <location>
        <begin position="7"/>
        <end position="38"/>
    </location>
</feature>
<dbReference type="InterPro" id="IPR038770">
    <property type="entry name" value="Na+/solute_symporter_sf"/>
</dbReference>
<dbReference type="PANTHER" id="PTHR43562:SF3">
    <property type="entry name" value="SODIUM ION_PROTON EXCHANGER (EUROFUNG)"/>
    <property type="match status" value="1"/>
</dbReference>
<evidence type="ECO:0000256" key="4">
    <source>
        <dbReference type="ARBA" id="ARBA00022692"/>
    </source>
</evidence>
<evidence type="ECO:0000256" key="7">
    <source>
        <dbReference type="ARBA" id="ARBA00023065"/>
    </source>
</evidence>
<dbReference type="Pfam" id="PF00999">
    <property type="entry name" value="Na_H_Exchanger"/>
    <property type="match status" value="1"/>
</dbReference>
<evidence type="ECO:0000256" key="3">
    <source>
        <dbReference type="ARBA" id="ARBA00022449"/>
    </source>
</evidence>
<feature type="transmembrane region" description="Helical" evidence="10">
    <location>
        <begin position="111"/>
        <end position="132"/>
    </location>
</feature>
<feature type="transmembrane region" description="Helical" evidence="10">
    <location>
        <begin position="277"/>
        <end position="296"/>
    </location>
</feature>